<dbReference type="AlphaFoldDB" id="K3XQQ1"/>
<dbReference type="Gene3D" id="3.30.420.10">
    <property type="entry name" value="Ribonuclease H-like superfamily/Ribonuclease H"/>
    <property type="match status" value="1"/>
</dbReference>
<dbReference type="InterPro" id="IPR036397">
    <property type="entry name" value="RNaseH_sf"/>
</dbReference>
<dbReference type="Gramene" id="KQL05618">
    <property type="protein sequence ID" value="KQL05618"/>
    <property type="gene ID" value="SETIT_004238mg"/>
</dbReference>
<protein>
    <recommendedName>
        <fullName evidence="5">RNase H type-1 domain-containing protein</fullName>
    </recommendedName>
</protein>
<evidence type="ECO:0000259" key="1">
    <source>
        <dbReference type="Pfam" id="PF13456"/>
    </source>
</evidence>
<accession>K3XQQ1</accession>
<keyword evidence="4" id="KW-1185">Reference proteome</keyword>
<reference evidence="3" key="2">
    <citation type="submission" date="2018-08" db="UniProtKB">
        <authorList>
            <consortium name="EnsemblPlants"/>
        </authorList>
    </citation>
    <scope>IDENTIFICATION</scope>
    <source>
        <strain evidence="3">Yugu1</strain>
    </source>
</reference>
<evidence type="ECO:0000313" key="4">
    <source>
        <dbReference type="Proteomes" id="UP000004995"/>
    </source>
</evidence>
<name>K3XQQ1_SETIT</name>
<dbReference type="InterPro" id="IPR012337">
    <property type="entry name" value="RNaseH-like_sf"/>
</dbReference>
<sequence>CGDRPVWKKFWSLLIPQKVKVFAWKLAHSGLASQANKKARKMEILSTCNICGGEETDHHAVKWVIPAEEELQHAGHEWLRLIDQNDVETAGRLVLILWRAWFIRNELTHSSRKLSITSSVGFLLNYWATLCSIRQEDGLDDKGKKPMFASRLPREGWIKINVDGAFTERGEAGIGVVIRAIFNAASAEEVEITACKEGIMLAAEWSPKPAVLESDCLSAINLLSKPECQRSPSALIIKEAARAAEGLPAVLFRHVKREQNSVAHELAQLARRLFHSAVWRTRAPACVEHLVARDCNSPLSN</sequence>
<evidence type="ECO:0008006" key="5">
    <source>
        <dbReference type="Google" id="ProtNLM"/>
    </source>
</evidence>
<dbReference type="Pfam" id="PF13456">
    <property type="entry name" value="RVT_3"/>
    <property type="match status" value="1"/>
</dbReference>
<evidence type="ECO:0000313" key="3">
    <source>
        <dbReference type="EnsemblPlants" id="KQL05618"/>
    </source>
</evidence>
<dbReference type="InterPro" id="IPR026960">
    <property type="entry name" value="RVT-Znf"/>
</dbReference>
<dbReference type="GO" id="GO:0003676">
    <property type="term" value="F:nucleic acid binding"/>
    <property type="evidence" value="ECO:0007669"/>
    <property type="project" value="InterPro"/>
</dbReference>
<feature type="domain" description="Reverse transcriptase zinc-binding" evidence="2">
    <location>
        <begin position="5"/>
        <end position="59"/>
    </location>
</feature>
<reference evidence="4" key="1">
    <citation type="journal article" date="2012" name="Nat. Biotechnol.">
        <title>Reference genome sequence of the model plant Setaria.</title>
        <authorList>
            <person name="Bennetzen J.L."/>
            <person name="Schmutz J."/>
            <person name="Wang H."/>
            <person name="Percifield R."/>
            <person name="Hawkins J."/>
            <person name="Pontaroli A.C."/>
            <person name="Estep M."/>
            <person name="Feng L."/>
            <person name="Vaughn J.N."/>
            <person name="Grimwood J."/>
            <person name="Jenkins J."/>
            <person name="Barry K."/>
            <person name="Lindquist E."/>
            <person name="Hellsten U."/>
            <person name="Deshpande S."/>
            <person name="Wang X."/>
            <person name="Wu X."/>
            <person name="Mitros T."/>
            <person name="Triplett J."/>
            <person name="Yang X."/>
            <person name="Ye C.Y."/>
            <person name="Mauro-Herrera M."/>
            <person name="Wang L."/>
            <person name="Li P."/>
            <person name="Sharma M."/>
            <person name="Sharma R."/>
            <person name="Ronald P.C."/>
            <person name="Panaud O."/>
            <person name="Kellogg E.A."/>
            <person name="Brutnell T.P."/>
            <person name="Doust A.N."/>
            <person name="Tuskan G.A."/>
            <person name="Rokhsar D."/>
            <person name="Devos K.M."/>
        </authorList>
    </citation>
    <scope>NUCLEOTIDE SEQUENCE [LARGE SCALE GENOMIC DNA]</scope>
    <source>
        <strain evidence="4">cv. Yugu1</strain>
    </source>
</reference>
<feature type="domain" description="RNase H type-1" evidence="1">
    <location>
        <begin position="161"/>
        <end position="269"/>
    </location>
</feature>
<organism evidence="3 4">
    <name type="scientific">Setaria italica</name>
    <name type="common">Foxtail millet</name>
    <name type="synonym">Panicum italicum</name>
    <dbReference type="NCBI Taxonomy" id="4555"/>
    <lineage>
        <taxon>Eukaryota</taxon>
        <taxon>Viridiplantae</taxon>
        <taxon>Streptophyta</taxon>
        <taxon>Embryophyta</taxon>
        <taxon>Tracheophyta</taxon>
        <taxon>Spermatophyta</taxon>
        <taxon>Magnoliopsida</taxon>
        <taxon>Liliopsida</taxon>
        <taxon>Poales</taxon>
        <taxon>Poaceae</taxon>
        <taxon>PACMAD clade</taxon>
        <taxon>Panicoideae</taxon>
        <taxon>Panicodae</taxon>
        <taxon>Paniceae</taxon>
        <taxon>Cenchrinae</taxon>
        <taxon>Setaria</taxon>
    </lineage>
</organism>
<dbReference type="OMA" id="NTHEMTR"/>
<dbReference type="Proteomes" id="UP000004995">
    <property type="component" value="Unassembled WGS sequence"/>
</dbReference>
<dbReference type="EMBL" id="AGNK02003141">
    <property type="status" value="NOT_ANNOTATED_CDS"/>
    <property type="molecule type" value="Genomic_DNA"/>
</dbReference>
<dbReference type="STRING" id="4555.K3XQQ1"/>
<dbReference type="CDD" id="cd06222">
    <property type="entry name" value="RNase_H_like"/>
    <property type="match status" value="1"/>
</dbReference>
<evidence type="ECO:0000259" key="2">
    <source>
        <dbReference type="Pfam" id="PF13966"/>
    </source>
</evidence>
<dbReference type="Pfam" id="PF13966">
    <property type="entry name" value="zf-RVT"/>
    <property type="match status" value="1"/>
</dbReference>
<dbReference type="InterPro" id="IPR002156">
    <property type="entry name" value="RNaseH_domain"/>
</dbReference>
<dbReference type="PANTHER" id="PTHR47723">
    <property type="entry name" value="OS05G0353850 PROTEIN"/>
    <property type="match status" value="1"/>
</dbReference>
<dbReference type="EnsemblPlants" id="KQL05618">
    <property type="protein sequence ID" value="KQL05618"/>
    <property type="gene ID" value="SETIT_004238mg"/>
</dbReference>
<dbReference type="InterPro" id="IPR053151">
    <property type="entry name" value="RNase_H-like"/>
</dbReference>
<dbReference type="InParanoid" id="K3XQQ1"/>
<dbReference type="HOGENOM" id="CLU_000680_14_1_1"/>
<dbReference type="eggNOG" id="KOG1075">
    <property type="taxonomic scope" value="Eukaryota"/>
</dbReference>
<dbReference type="InterPro" id="IPR044730">
    <property type="entry name" value="RNase_H-like_dom_plant"/>
</dbReference>
<dbReference type="GO" id="GO:0004523">
    <property type="term" value="F:RNA-DNA hybrid ribonuclease activity"/>
    <property type="evidence" value="ECO:0007669"/>
    <property type="project" value="InterPro"/>
</dbReference>
<dbReference type="PANTHER" id="PTHR47723:SF24">
    <property type="entry name" value="RNASE H TYPE-1 DOMAIN-CONTAINING PROTEIN"/>
    <property type="match status" value="1"/>
</dbReference>
<proteinExistence type="predicted"/>
<dbReference type="SUPFAM" id="SSF53098">
    <property type="entry name" value="Ribonuclease H-like"/>
    <property type="match status" value="1"/>
</dbReference>